<gene>
    <name evidence="1" type="ORF">O181_115099</name>
</gene>
<evidence type="ECO:0000313" key="1">
    <source>
        <dbReference type="EMBL" id="MBW0575384.1"/>
    </source>
</evidence>
<evidence type="ECO:0000313" key="2">
    <source>
        <dbReference type="Proteomes" id="UP000765509"/>
    </source>
</evidence>
<reference evidence="1" key="1">
    <citation type="submission" date="2021-03" db="EMBL/GenBank/DDBJ databases">
        <title>Draft genome sequence of rust myrtle Austropuccinia psidii MF-1, a brazilian biotype.</title>
        <authorList>
            <person name="Quecine M.C."/>
            <person name="Pachon D.M.R."/>
            <person name="Bonatelli M.L."/>
            <person name="Correr F.H."/>
            <person name="Franceschini L.M."/>
            <person name="Leite T.F."/>
            <person name="Margarido G.R.A."/>
            <person name="Almeida C.A."/>
            <person name="Ferrarezi J.A."/>
            <person name="Labate C.A."/>
        </authorList>
    </citation>
    <scope>NUCLEOTIDE SEQUENCE</scope>
    <source>
        <strain evidence="1">MF-1</strain>
    </source>
</reference>
<name>A0A9Q3K6G5_9BASI</name>
<keyword evidence="2" id="KW-1185">Reference proteome</keyword>
<dbReference type="AlphaFoldDB" id="A0A9Q3K6G5"/>
<organism evidence="1 2">
    <name type="scientific">Austropuccinia psidii MF-1</name>
    <dbReference type="NCBI Taxonomy" id="1389203"/>
    <lineage>
        <taxon>Eukaryota</taxon>
        <taxon>Fungi</taxon>
        <taxon>Dikarya</taxon>
        <taxon>Basidiomycota</taxon>
        <taxon>Pucciniomycotina</taxon>
        <taxon>Pucciniomycetes</taxon>
        <taxon>Pucciniales</taxon>
        <taxon>Sphaerophragmiaceae</taxon>
        <taxon>Austropuccinia</taxon>
    </lineage>
</organism>
<sequence>MYQLLQIQQLVKDLFQWSMENKRFNLASNWEELRESYQKICLREMSFKEVVEITKSWNPNRKFKLLEERKAKIRDNKAKIQAIEEQWSQKENIHTPSY</sequence>
<dbReference type="EMBL" id="AVOT02096152">
    <property type="protein sequence ID" value="MBW0575384.1"/>
    <property type="molecule type" value="Genomic_DNA"/>
</dbReference>
<proteinExistence type="predicted"/>
<accession>A0A9Q3K6G5</accession>
<comment type="caution">
    <text evidence="1">The sequence shown here is derived from an EMBL/GenBank/DDBJ whole genome shotgun (WGS) entry which is preliminary data.</text>
</comment>
<protein>
    <submittedName>
        <fullName evidence="1">Uncharacterized protein</fullName>
    </submittedName>
</protein>
<dbReference type="Proteomes" id="UP000765509">
    <property type="component" value="Unassembled WGS sequence"/>
</dbReference>